<keyword evidence="2" id="KW-1185">Reference proteome</keyword>
<dbReference type="GeneID" id="9926474"/>
<dbReference type="OrthoDB" id="21881at10239"/>
<gene>
    <name evidence="1" type="ORF">Acj9p040</name>
</gene>
<reference evidence="1 2" key="1">
    <citation type="journal article" date="2010" name="Virol. J.">
        <title>Genomes of the T4-related bacteriophages as windows on microbial genome evolution.</title>
        <authorList>
            <person name="Petrov V.M."/>
            <person name="Ratnayaka S."/>
            <person name="Nolan J.M."/>
            <person name="Miller E.S."/>
            <person name="Karam J.D."/>
        </authorList>
    </citation>
    <scope>NUCLEOTIDE SEQUENCE [LARGE SCALE GENOMIC DNA]</scope>
</reference>
<evidence type="ECO:0000313" key="1">
    <source>
        <dbReference type="EMBL" id="ADG59940.1"/>
    </source>
</evidence>
<evidence type="ECO:0000313" key="2">
    <source>
        <dbReference type="Proteomes" id="UP000008731"/>
    </source>
</evidence>
<protein>
    <submittedName>
        <fullName evidence="1">Uncharacterized protein</fullName>
    </submittedName>
</protein>
<accession>E5EPH4</accession>
<dbReference type="Proteomes" id="UP000008731">
    <property type="component" value="Segment"/>
</dbReference>
<dbReference type="EMBL" id="HM004124">
    <property type="protein sequence ID" value="ADG59940.1"/>
    <property type="molecule type" value="Genomic_DNA"/>
</dbReference>
<dbReference type="KEGG" id="vg:9926474"/>
<name>E5EPH4_9CAUD</name>
<proteinExistence type="predicted"/>
<sequence length="134" mass="15517">MNTLIKITEAKKLFNQVFPKATVKAERMDGTYRPERDGYGKLIRRIPTYVQLSPIDCTDVKANKIEAKFQEILSFLKSHGGVTRTKSSQHAIVDFIDAKGKGFEVRIFQEKHRATYVYDEGYKNVFFDVMFEKV</sequence>
<organism evidence="1 2">
    <name type="scientific">Acinetobacter phage Acj9</name>
    <dbReference type="NCBI Taxonomy" id="760939"/>
    <lineage>
        <taxon>Viruses</taxon>
        <taxon>Duplodnaviria</taxon>
        <taxon>Heunggongvirae</taxon>
        <taxon>Uroviricota</taxon>
        <taxon>Caudoviricetes</taxon>
        <taxon>Pantevenvirales</taxon>
        <taxon>Straboviridae</taxon>
        <taxon>Twarogvirinae</taxon>
        <taxon>Acajnonavirus</taxon>
        <taxon>Acajnonavirus acj9</taxon>
    </lineage>
</organism>
<dbReference type="RefSeq" id="YP_004010177.1">
    <property type="nucleotide sequence ID" value="NC_014663.1"/>
</dbReference>